<dbReference type="EMBL" id="BARW01000202">
    <property type="protein sequence ID" value="GAI60936.1"/>
    <property type="molecule type" value="Genomic_DNA"/>
</dbReference>
<name>X1R1G0_9ZZZZ</name>
<comment type="caution">
    <text evidence="1">The sequence shown here is derived from an EMBL/GenBank/DDBJ whole genome shotgun (WGS) entry which is preliminary data.</text>
</comment>
<dbReference type="AlphaFoldDB" id="X1R1G0"/>
<evidence type="ECO:0000313" key="1">
    <source>
        <dbReference type="EMBL" id="GAI60936.1"/>
    </source>
</evidence>
<gene>
    <name evidence="1" type="ORF">S12H4_01125</name>
</gene>
<reference evidence="1" key="1">
    <citation type="journal article" date="2014" name="Front. Microbiol.">
        <title>High frequency of phylogenetically diverse reductive dehalogenase-homologous genes in deep subseafloor sedimentary metagenomes.</title>
        <authorList>
            <person name="Kawai M."/>
            <person name="Futagami T."/>
            <person name="Toyoda A."/>
            <person name="Takaki Y."/>
            <person name="Nishi S."/>
            <person name="Hori S."/>
            <person name="Arai W."/>
            <person name="Tsubouchi T."/>
            <person name="Morono Y."/>
            <person name="Uchiyama I."/>
            <person name="Ito T."/>
            <person name="Fujiyama A."/>
            <person name="Inagaki F."/>
            <person name="Takami H."/>
        </authorList>
    </citation>
    <scope>NUCLEOTIDE SEQUENCE</scope>
    <source>
        <strain evidence="1">Expedition CK06-06</strain>
    </source>
</reference>
<protein>
    <submittedName>
        <fullName evidence="1">Uncharacterized protein</fullName>
    </submittedName>
</protein>
<organism evidence="1">
    <name type="scientific">marine sediment metagenome</name>
    <dbReference type="NCBI Taxonomy" id="412755"/>
    <lineage>
        <taxon>unclassified sequences</taxon>
        <taxon>metagenomes</taxon>
        <taxon>ecological metagenomes</taxon>
    </lineage>
</organism>
<sequence length="58" mass="6596">MTPLKTTPLQPYKKAVFTNRPNLSELKTGLHDLAAKNERKAEFARIWLTSLTRALKSV</sequence>
<accession>X1R1G0</accession>
<proteinExistence type="predicted"/>